<evidence type="ECO:0000259" key="6">
    <source>
        <dbReference type="PROSITE" id="PS50234"/>
    </source>
</evidence>
<dbReference type="PROSITE" id="PS50234">
    <property type="entry name" value="VWFA"/>
    <property type="match status" value="1"/>
</dbReference>
<dbReference type="Proteomes" id="UP001205603">
    <property type="component" value="Unassembled WGS sequence"/>
</dbReference>
<keyword evidence="3 5" id="KW-1133">Transmembrane helix</keyword>
<keyword evidence="1" id="KW-1003">Cell membrane</keyword>
<name>A0ABT1MHL8_9BACT</name>
<dbReference type="CDD" id="cd01467">
    <property type="entry name" value="vWA_BatA_type"/>
    <property type="match status" value="1"/>
</dbReference>
<dbReference type="InterPro" id="IPR036465">
    <property type="entry name" value="vWFA_dom_sf"/>
</dbReference>
<dbReference type="InterPro" id="IPR011933">
    <property type="entry name" value="Double_TM_dom"/>
</dbReference>
<evidence type="ECO:0000256" key="4">
    <source>
        <dbReference type="ARBA" id="ARBA00023136"/>
    </source>
</evidence>
<organism evidence="7 8">
    <name type="scientific">Coprobacter tertius</name>
    <dbReference type="NCBI Taxonomy" id="2944915"/>
    <lineage>
        <taxon>Bacteria</taxon>
        <taxon>Pseudomonadati</taxon>
        <taxon>Bacteroidota</taxon>
        <taxon>Bacteroidia</taxon>
        <taxon>Bacteroidales</taxon>
        <taxon>Barnesiellaceae</taxon>
        <taxon>Coprobacter</taxon>
    </lineage>
</organism>
<dbReference type="SUPFAM" id="SSF53300">
    <property type="entry name" value="vWA-like"/>
    <property type="match status" value="1"/>
</dbReference>
<dbReference type="EMBL" id="JANDHW010000006">
    <property type="protein sequence ID" value="MCP9611881.1"/>
    <property type="molecule type" value="Genomic_DNA"/>
</dbReference>
<keyword evidence="2 5" id="KW-0812">Transmembrane</keyword>
<keyword evidence="8" id="KW-1185">Reference proteome</keyword>
<feature type="transmembrane region" description="Helical" evidence="5">
    <location>
        <begin position="301"/>
        <end position="318"/>
    </location>
</feature>
<evidence type="ECO:0000256" key="1">
    <source>
        <dbReference type="ARBA" id="ARBA00022475"/>
    </source>
</evidence>
<protein>
    <submittedName>
        <fullName evidence="7">VWA domain-containing protein</fullName>
    </submittedName>
</protein>
<dbReference type="Pfam" id="PF00092">
    <property type="entry name" value="VWA"/>
    <property type="match status" value="1"/>
</dbReference>
<sequence length="327" mass="36673">MVFANPLYLFLLLLLIPAIAWYIFKQKKAQAALQVSTTQPFDKLPRSWKFYLRHFLFFLRMVVIASIIIVLARPQSTDSWENQTREGVDIVVTLDISTSMLARDFKPDRIQAAKDVAAQFITGRPNDNIGLVIFAGESFTMCPMTTDHAALLNLLREVNPGMIEDMTAIGDGLATAINRIKDGPAKSKTIILLTDGTNNAGDISPLTAAEIAKQFGIRVYTIGVGTQGMAEYPVQTPYGVMYEKAEVKIDETTLRQIAAETDGKYFRATNKSVLKDIFQEIDKLEKTKLSVKEYSRREENYMPWALLAFILLGAEILLRNTVLRNIP</sequence>
<evidence type="ECO:0000256" key="5">
    <source>
        <dbReference type="SAM" id="Phobius"/>
    </source>
</evidence>
<dbReference type="InterPro" id="IPR002035">
    <property type="entry name" value="VWF_A"/>
</dbReference>
<dbReference type="Gene3D" id="3.40.50.410">
    <property type="entry name" value="von Willebrand factor, type A domain"/>
    <property type="match status" value="1"/>
</dbReference>
<dbReference type="NCBIfam" id="TIGR02226">
    <property type="entry name" value="two_anch"/>
    <property type="match status" value="1"/>
</dbReference>
<dbReference type="InterPro" id="IPR033881">
    <property type="entry name" value="vWA_BatA_type"/>
</dbReference>
<reference evidence="7 8" key="1">
    <citation type="submission" date="2022-07" db="EMBL/GenBank/DDBJ databases">
        <title>Fecal culturing of patients with breast cancer.</title>
        <authorList>
            <person name="Teng N.M.Y."/>
            <person name="Kiu R."/>
            <person name="Evans R."/>
            <person name="Baker D.J."/>
            <person name="Zenner C."/>
            <person name="Robinson S.D."/>
            <person name="Hall L.J."/>
        </authorList>
    </citation>
    <scope>NUCLEOTIDE SEQUENCE [LARGE SCALE GENOMIC DNA]</scope>
    <source>
        <strain evidence="7 8">LH1063</strain>
    </source>
</reference>
<comment type="caution">
    <text evidence="7">The sequence shown here is derived from an EMBL/GenBank/DDBJ whole genome shotgun (WGS) entry which is preliminary data.</text>
</comment>
<keyword evidence="4 5" id="KW-0472">Membrane</keyword>
<dbReference type="RefSeq" id="WP_255026992.1">
    <property type="nucleotide sequence ID" value="NZ_JANDHW010000006.1"/>
</dbReference>
<dbReference type="PANTHER" id="PTHR22550:SF5">
    <property type="entry name" value="LEUCINE ZIPPER PROTEIN 4"/>
    <property type="match status" value="1"/>
</dbReference>
<proteinExistence type="predicted"/>
<dbReference type="Pfam" id="PF07584">
    <property type="entry name" value="BatA"/>
    <property type="match status" value="1"/>
</dbReference>
<evidence type="ECO:0000313" key="8">
    <source>
        <dbReference type="Proteomes" id="UP001205603"/>
    </source>
</evidence>
<accession>A0ABT1MHL8</accession>
<evidence type="ECO:0000256" key="3">
    <source>
        <dbReference type="ARBA" id="ARBA00022989"/>
    </source>
</evidence>
<evidence type="ECO:0000313" key="7">
    <source>
        <dbReference type="EMBL" id="MCP9611881.1"/>
    </source>
</evidence>
<dbReference type="SMART" id="SM00327">
    <property type="entry name" value="VWA"/>
    <property type="match status" value="1"/>
</dbReference>
<gene>
    <name evidence="7" type="ORF">NMU02_07225</name>
</gene>
<dbReference type="PANTHER" id="PTHR22550">
    <property type="entry name" value="SPORE GERMINATION PROTEIN"/>
    <property type="match status" value="1"/>
</dbReference>
<feature type="transmembrane region" description="Helical" evidence="5">
    <location>
        <begin position="50"/>
        <end position="72"/>
    </location>
</feature>
<dbReference type="InterPro" id="IPR050768">
    <property type="entry name" value="UPF0353/GerABKA_families"/>
</dbReference>
<feature type="domain" description="VWFA" evidence="6">
    <location>
        <begin position="89"/>
        <end position="281"/>
    </location>
</feature>
<dbReference type="InterPro" id="IPR024163">
    <property type="entry name" value="Aerotolerance_reg_N"/>
</dbReference>
<feature type="transmembrane region" description="Helical" evidence="5">
    <location>
        <begin position="6"/>
        <end position="24"/>
    </location>
</feature>
<evidence type="ECO:0000256" key="2">
    <source>
        <dbReference type="ARBA" id="ARBA00022692"/>
    </source>
</evidence>